<dbReference type="PANTHER" id="PTHR48083:SF13">
    <property type="entry name" value="ACYL-COA DEHYDROGENASE FAMILY MEMBER 11"/>
    <property type="match status" value="1"/>
</dbReference>
<dbReference type="OrthoDB" id="434771at2759"/>
<evidence type="ECO:0000256" key="8">
    <source>
        <dbReference type="ARBA" id="ARBA00022827"/>
    </source>
</evidence>
<dbReference type="Gene3D" id="3.90.1200.10">
    <property type="match status" value="1"/>
</dbReference>
<dbReference type="Gene3D" id="1.10.540.10">
    <property type="entry name" value="Acyl-CoA dehydrogenase/oxidase, N-terminal domain"/>
    <property type="match status" value="1"/>
</dbReference>
<comment type="catalytic activity">
    <reaction evidence="16">
        <text>a 2,3-saturated acyl-CoA + oxidized [electron-transfer flavoprotein] + H(+) = a (2E)-enoyl-CoA + reduced [electron-transfer flavoprotein]</text>
        <dbReference type="Rhea" id="RHEA:44704"/>
        <dbReference type="Rhea" id="RHEA-COMP:10685"/>
        <dbReference type="Rhea" id="RHEA-COMP:10686"/>
        <dbReference type="ChEBI" id="CHEBI:15378"/>
        <dbReference type="ChEBI" id="CHEBI:57692"/>
        <dbReference type="ChEBI" id="CHEBI:58307"/>
        <dbReference type="ChEBI" id="CHEBI:58856"/>
        <dbReference type="ChEBI" id="CHEBI:65111"/>
    </reaction>
    <physiologicalReaction direction="left-to-right" evidence="16">
        <dbReference type="Rhea" id="RHEA:44705"/>
    </physiologicalReaction>
</comment>
<reference evidence="26 27" key="1">
    <citation type="submission" date="2011-10" db="EMBL/GenBank/DDBJ databases">
        <authorList>
            <person name="Genoscope - CEA"/>
        </authorList>
    </citation>
    <scope>NUCLEOTIDE SEQUENCE [LARGE SCALE GENOMIC DNA]</scope>
    <source>
        <strain evidence="26 27">RCC 1105</strain>
    </source>
</reference>
<dbReference type="GO" id="GO:0005777">
    <property type="term" value="C:peroxisome"/>
    <property type="evidence" value="ECO:0007669"/>
    <property type="project" value="UniProtKB-SubCell"/>
</dbReference>
<dbReference type="SUPFAM" id="SSF56112">
    <property type="entry name" value="Protein kinase-like (PK-like)"/>
    <property type="match status" value="1"/>
</dbReference>
<dbReference type="Gene3D" id="3.30.200.20">
    <property type="entry name" value="Phosphorylase Kinase, domain 1"/>
    <property type="match status" value="1"/>
</dbReference>
<dbReference type="InterPro" id="IPR002575">
    <property type="entry name" value="Aminoglycoside_PTrfase"/>
</dbReference>
<dbReference type="AlphaFoldDB" id="K8E9R9"/>
<dbReference type="SUPFAM" id="SSF47203">
    <property type="entry name" value="Acyl-CoA dehydrogenase C-terminal domain-like"/>
    <property type="match status" value="1"/>
</dbReference>
<dbReference type="STRING" id="41875.K8E9R9"/>
<feature type="domain" description="Acyl-CoA oxidase/dehydrogenase middle" evidence="24">
    <location>
        <begin position="552"/>
        <end position="656"/>
    </location>
</feature>
<dbReference type="eggNOG" id="KOG1469">
    <property type="taxonomic scope" value="Eukaryota"/>
</dbReference>
<gene>
    <name evidence="26" type="ORF">Bathy01g00240</name>
</gene>
<sequence>MSVRTDFATVEVPNDSHVQKNENNMEREKKRLLNYLRQERKRGGDEEFGRRIKTIRKLSQFSHGQSNPTYKLLVEMTDGTLKSYVLRKKPGGNILSSAHAVEREFQVQLALKRKHPNFPVPRMILLCEDSSILGTPFYIMDFVQGTIYLQPKLPVITREERKTRIYENMAKTLGALHSFDIRELGLTSFGNISSGSYSRRTLKRWFGQYEKSITNKLVETPEKEVVMKLVAWLDANCPKDGEEVSDRIIHGDYRLDNLIYDERSDDVLAVLDWELSTVGCPHADVAYNCLPYYLPPGLEFYPSFGDSNQVPAGVPTEKQYCNIWAQHARLPNICGSSKWKFYVALSMFRGMAILAGVRARAVAGNASSRNARQAGSLVEVFAKRAYVVVVQGGASKVPRQEIKGGYEPSEKCMMLLEKLRAFMSEHVYDAEEVFERHATTNERWSVHPLMEELKKKAKAKGLWNLWLPLDSAALIKIANARGNDEALYKGPGLTNLEYAHLAREMGKVPWASEIFNCSAPDTGNMEVLLRYGTKEQQERWLLPLLMGDIRSCFAMTEPAVASSDATNIESSIAKSTNGTQYVVNGRKWWTSGACDPRCAIAIFMGKTKTTGPQHEQQSMVLVPMLNNHKVKVVRPLLVFGYDDAPHGHAEVIFDNVVVDVKESLLAREGAGFAIAQGRLGPGRLHHCMRLVGMAERSLDVTYARVKSRVAFGKPLSENSNVLNVLGNCRVEVDGARLLTLYAAHVLDQLGIKDSRARSAVAACKISAPNVACSVIDRCIQLFGGEGVSQDSPLARLYAGARTLRIADGPDEVHLETVAKIDLRRSKL</sequence>
<feature type="domain" description="Aminoglycoside phosphotransferase" evidence="23">
    <location>
        <begin position="58"/>
        <end position="308"/>
    </location>
</feature>
<dbReference type="InterPro" id="IPR006091">
    <property type="entry name" value="Acyl-CoA_Oxase/DH_mid-dom"/>
</dbReference>
<evidence type="ECO:0000313" key="26">
    <source>
        <dbReference type="EMBL" id="CCO14517.1"/>
    </source>
</evidence>
<dbReference type="SUPFAM" id="SSF56645">
    <property type="entry name" value="Acyl-CoA dehydrogenase NM domain-like"/>
    <property type="match status" value="1"/>
</dbReference>
<evidence type="ECO:0000256" key="11">
    <source>
        <dbReference type="ARBA" id="ARBA00023098"/>
    </source>
</evidence>
<dbReference type="Gene3D" id="1.20.140.10">
    <property type="entry name" value="Butyryl-CoA Dehydrogenase, subunit A, domain 3"/>
    <property type="match status" value="1"/>
</dbReference>
<comment type="subunit">
    <text evidence="6">Homodimer.</text>
</comment>
<evidence type="ECO:0000256" key="21">
    <source>
        <dbReference type="ARBA" id="ARBA00049140"/>
    </source>
</evidence>
<dbReference type="Pfam" id="PF00441">
    <property type="entry name" value="Acyl-CoA_dh_1"/>
    <property type="match status" value="1"/>
</dbReference>
<evidence type="ECO:0000256" key="19">
    <source>
        <dbReference type="ARBA" id="ARBA00048395"/>
    </source>
</evidence>
<evidence type="ECO:0000256" key="9">
    <source>
        <dbReference type="ARBA" id="ARBA00022832"/>
    </source>
</evidence>
<dbReference type="InterPro" id="IPR046373">
    <property type="entry name" value="Acyl-CoA_Oxase/DH_mid-dom_sf"/>
</dbReference>
<evidence type="ECO:0000313" key="27">
    <source>
        <dbReference type="Proteomes" id="UP000198341"/>
    </source>
</evidence>
<evidence type="ECO:0000256" key="20">
    <source>
        <dbReference type="ARBA" id="ARBA00048399"/>
    </source>
</evidence>
<evidence type="ECO:0000256" key="7">
    <source>
        <dbReference type="ARBA" id="ARBA00022630"/>
    </source>
</evidence>
<comment type="catalytic activity">
    <reaction evidence="21">
        <text>eicosanoyl-CoA + oxidized [electron-transfer flavoprotein] + H(+) = (2E)-eicosenoyl-CoA + reduced [electron-transfer flavoprotein]</text>
        <dbReference type="Rhea" id="RHEA:47236"/>
        <dbReference type="Rhea" id="RHEA-COMP:10685"/>
        <dbReference type="Rhea" id="RHEA-COMP:10686"/>
        <dbReference type="ChEBI" id="CHEBI:15378"/>
        <dbReference type="ChEBI" id="CHEBI:57380"/>
        <dbReference type="ChEBI" id="CHEBI:57692"/>
        <dbReference type="ChEBI" id="CHEBI:58307"/>
        <dbReference type="ChEBI" id="CHEBI:74691"/>
    </reaction>
    <physiologicalReaction direction="left-to-right" evidence="21">
        <dbReference type="Rhea" id="RHEA:47237"/>
    </physiologicalReaction>
</comment>
<dbReference type="KEGG" id="bpg:Bathy01g00240"/>
<keyword evidence="9" id="KW-0276">Fatty acid metabolism</keyword>
<evidence type="ECO:0000256" key="1">
    <source>
        <dbReference type="ARBA" id="ARBA00001974"/>
    </source>
</evidence>
<dbReference type="InterPro" id="IPR009100">
    <property type="entry name" value="AcylCoA_DH/oxidase_NM_dom_sf"/>
</dbReference>
<organism evidence="26 27">
    <name type="scientific">Bathycoccus prasinos</name>
    <dbReference type="NCBI Taxonomy" id="41875"/>
    <lineage>
        <taxon>Eukaryota</taxon>
        <taxon>Viridiplantae</taxon>
        <taxon>Chlorophyta</taxon>
        <taxon>Mamiellophyceae</taxon>
        <taxon>Mamiellales</taxon>
        <taxon>Bathycoccaceae</taxon>
        <taxon>Bathycoccus</taxon>
    </lineage>
</organism>
<comment type="cofactor">
    <cofactor evidence="1">
        <name>FAD</name>
        <dbReference type="ChEBI" id="CHEBI:57692"/>
    </cofactor>
</comment>
<dbReference type="GO" id="GO:0031966">
    <property type="term" value="C:mitochondrial membrane"/>
    <property type="evidence" value="ECO:0007669"/>
    <property type="project" value="UniProtKB-SubCell"/>
</dbReference>
<accession>K8E9R9</accession>
<keyword evidence="7" id="KW-0285">Flavoprotein</keyword>
<evidence type="ECO:0000256" key="3">
    <source>
        <dbReference type="ARBA" id="ARBA00004325"/>
    </source>
</evidence>
<keyword evidence="10" id="KW-0560">Oxidoreductase</keyword>
<dbReference type="InterPro" id="IPR037069">
    <property type="entry name" value="AcylCoA_DH/ox_N_sf"/>
</dbReference>
<keyword evidence="27" id="KW-1185">Reference proteome</keyword>
<comment type="subcellular location">
    <subcellularLocation>
        <location evidence="3">Mitochondrion membrane</location>
    </subcellularLocation>
    <subcellularLocation>
        <location evidence="2">Peroxisome</location>
    </subcellularLocation>
</comment>
<dbReference type="CDD" id="cd05154">
    <property type="entry name" value="ACAD10_11_N-like"/>
    <property type="match status" value="1"/>
</dbReference>
<feature type="domain" description="Acyl-CoA dehydrogenase/oxidase C-terminal" evidence="22">
    <location>
        <begin position="669"/>
        <end position="819"/>
    </location>
</feature>
<proteinExistence type="inferred from homology"/>
<evidence type="ECO:0000259" key="22">
    <source>
        <dbReference type="Pfam" id="PF00441"/>
    </source>
</evidence>
<dbReference type="PANTHER" id="PTHR48083">
    <property type="entry name" value="MEDIUM-CHAIN SPECIFIC ACYL-COA DEHYDROGENASE, MITOCHONDRIAL-RELATED"/>
    <property type="match status" value="1"/>
</dbReference>
<evidence type="ECO:0000256" key="17">
    <source>
        <dbReference type="ARBA" id="ARBA00048020"/>
    </source>
</evidence>
<dbReference type="InterPro" id="IPR036250">
    <property type="entry name" value="AcylCo_DH-like_C"/>
</dbReference>
<evidence type="ECO:0000256" key="6">
    <source>
        <dbReference type="ARBA" id="ARBA00011738"/>
    </source>
</evidence>
<dbReference type="GO" id="GO:0050660">
    <property type="term" value="F:flavin adenine dinucleotide binding"/>
    <property type="evidence" value="ECO:0007669"/>
    <property type="project" value="InterPro"/>
</dbReference>
<dbReference type="Proteomes" id="UP000198341">
    <property type="component" value="Chromosome 1"/>
</dbReference>
<dbReference type="InterPro" id="IPR011009">
    <property type="entry name" value="Kinase-like_dom_sf"/>
</dbReference>
<name>K8E9R9_9CHLO</name>
<evidence type="ECO:0000256" key="16">
    <source>
        <dbReference type="ARBA" id="ARBA00047443"/>
    </source>
</evidence>
<comment type="catalytic activity">
    <reaction evidence="18">
        <text>tetracosanoyl-CoA + oxidized [electron-transfer flavoprotein] + H(+) = (2E)-tetracosenoyl-CoA + reduced [electron-transfer flavoprotein]</text>
        <dbReference type="Rhea" id="RHEA:47232"/>
        <dbReference type="Rhea" id="RHEA-COMP:10685"/>
        <dbReference type="Rhea" id="RHEA-COMP:10686"/>
        <dbReference type="ChEBI" id="CHEBI:15378"/>
        <dbReference type="ChEBI" id="CHEBI:57692"/>
        <dbReference type="ChEBI" id="CHEBI:58307"/>
        <dbReference type="ChEBI" id="CHEBI:65052"/>
        <dbReference type="ChEBI" id="CHEBI:74693"/>
    </reaction>
    <physiologicalReaction direction="left-to-right" evidence="18">
        <dbReference type="Rhea" id="RHEA:47233"/>
    </physiologicalReaction>
</comment>
<dbReference type="GeneID" id="19017760"/>
<dbReference type="GO" id="GO:0033539">
    <property type="term" value="P:fatty acid beta-oxidation using acyl-CoA dehydrogenase"/>
    <property type="evidence" value="ECO:0007669"/>
    <property type="project" value="TreeGrafter"/>
</dbReference>
<dbReference type="EMBL" id="FO082278">
    <property type="protein sequence ID" value="CCO14517.1"/>
    <property type="molecule type" value="Genomic_DNA"/>
</dbReference>
<dbReference type="GO" id="GO:0003995">
    <property type="term" value="F:acyl-CoA dehydrogenase activity"/>
    <property type="evidence" value="ECO:0007669"/>
    <property type="project" value="TreeGrafter"/>
</dbReference>
<dbReference type="RefSeq" id="XP_007515638.1">
    <property type="nucleotide sequence ID" value="XM_007515576.1"/>
</dbReference>
<comment type="catalytic activity">
    <reaction evidence="19">
        <text>tricosanoyl-CoA + oxidized [electron-transfer flavoprotein] + H(+) = (2E)-tricosenoyl-CoA + reduced [electron-transfer flavoprotein]</text>
        <dbReference type="Rhea" id="RHEA:48220"/>
        <dbReference type="Rhea" id="RHEA-COMP:10685"/>
        <dbReference type="Rhea" id="RHEA-COMP:10686"/>
        <dbReference type="ChEBI" id="CHEBI:15378"/>
        <dbReference type="ChEBI" id="CHEBI:57692"/>
        <dbReference type="ChEBI" id="CHEBI:58307"/>
        <dbReference type="ChEBI" id="CHEBI:90118"/>
        <dbReference type="ChEBI" id="CHEBI:90119"/>
    </reaction>
    <physiologicalReaction direction="left-to-right" evidence="19">
        <dbReference type="Rhea" id="RHEA:48221"/>
    </physiologicalReaction>
</comment>
<keyword evidence="12" id="KW-0472">Membrane</keyword>
<keyword evidence="13" id="KW-0576">Peroxisome</keyword>
<protein>
    <recommendedName>
        <fullName evidence="14">Acyl-CoA dehydrogenase family member 11</fullName>
    </recommendedName>
</protein>
<evidence type="ECO:0000256" key="12">
    <source>
        <dbReference type="ARBA" id="ARBA00023136"/>
    </source>
</evidence>
<comment type="pathway">
    <text evidence="4">Lipid metabolism; fatty acid beta-oxidation.</text>
</comment>
<keyword evidence="11" id="KW-0443">Lipid metabolism</keyword>
<dbReference type="InterPro" id="IPR050741">
    <property type="entry name" value="Acyl-CoA_dehydrogenase"/>
</dbReference>
<dbReference type="InterPro" id="IPR009075">
    <property type="entry name" value="AcylCo_DH/oxidase_C"/>
</dbReference>
<evidence type="ECO:0000256" key="13">
    <source>
        <dbReference type="ARBA" id="ARBA00023140"/>
    </source>
</evidence>
<evidence type="ECO:0000256" key="2">
    <source>
        <dbReference type="ARBA" id="ARBA00004275"/>
    </source>
</evidence>
<dbReference type="Pfam" id="PF02770">
    <property type="entry name" value="Acyl-CoA_dh_M"/>
    <property type="match status" value="1"/>
</dbReference>
<evidence type="ECO:0000256" key="10">
    <source>
        <dbReference type="ARBA" id="ARBA00023002"/>
    </source>
</evidence>
<keyword evidence="8" id="KW-0274">FAD</keyword>
<dbReference type="InterPro" id="IPR013786">
    <property type="entry name" value="AcylCoA_DH/ox_N"/>
</dbReference>
<dbReference type="Pfam" id="PF02771">
    <property type="entry name" value="Acyl-CoA_dh_N"/>
    <property type="match status" value="1"/>
</dbReference>
<feature type="domain" description="Acyl-CoA dehydrogenase/oxidase N-terminal" evidence="25">
    <location>
        <begin position="412"/>
        <end position="547"/>
    </location>
</feature>
<evidence type="ECO:0000256" key="4">
    <source>
        <dbReference type="ARBA" id="ARBA00005005"/>
    </source>
</evidence>
<dbReference type="InterPro" id="IPR041726">
    <property type="entry name" value="ACAD10_11_N"/>
</dbReference>
<evidence type="ECO:0000259" key="23">
    <source>
        <dbReference type="Pfam" id="PF01636"/>
    </source>
</evidence>
<comment type="function">
    <text evidence="15">Acyl-CoA dehydrogenase, that exhibits maximal activity towards saturated C22-CoA. Probably participates in beta-oxydation and energy production but could also play a role in the metabolism of specific fatty acids to control fatty acids composition of cellular lipids in brain.</text>
</comment>
<comment type="catalytic activity">
    <reaction evidence="20">
        <text>hexacosanoyl-CoA + oxidized [electron-transfer flavoprotein] + H(+) = (2E)-hexacosenoyl-CoA + reduced [electron-transfer flavoprotein]</text>
        <dbReference type="Rhea" id="RHEA:48216"/>
        <dbReference type="Rhea" id="RHEA-COMP:10685"/>
        <dbReference type="Rhea" id="RHEA-COMP:10686"/>
        <dbReference type="ChEBI" id="CHEBI:15378"/>
        <dbReference type="ChEBI" id="CHEBI:57692"/>
        <dbReference type="ChEBI" id="CHEBI:58307"/>
        <dbReference type="ChEBI" id="CHEBI:64868"/>
        <dbReference type="ChEBI" id="CHEBI:74281"/>
    </reaction>
    <physiologicalReaction direction="left-to-right" evidence="20">
        <dbReference type="Rhea" id="RHEA:48217"/>
    </physiologicalReaction>
</comment>
<comment type="similarity">
    <text evidence="5">Belongs to the acyl-CoA dehydrogenase family.</text>
</comment>
<dbReference type="Pfam" id="PF01636">
    <property type="entry name" value="APH"/>
    <property type="match status" value="1"/>
</dbReference>
<evidence type="ECO:0000256" key="14">
    <source>
        <dbReference type="ARBA" id="ARBA00040622"/>
    </source>
</evidence>
<evidence type="ECO:0000256" key="15">
    <source>
        <dbReference type="ARBA" id="ARBA00046026"/>
    </source>
</evidence>
<evidence type="ECO:0000259" key="25">
    <source>
        <dbReference type="Pfam" id="PF02771"/>
    </source>
</evidence>
<comment type="catalytic activity">
    <reaction evidence="17">
        <text>docosanoyl-CoA + oxidized [electron-transfer flavoprotein] + H(+) = (2E)-docosenoyl-CoA + reduced [electron-transfer flavoprotein]</text>
        <dbReference type="Rhea" id="RHEA:47228"/>
        <dbReference type="Rhea" id="RHEA-COMP:10685"/>
        <dbReference type="Rhea" id="RHEA-COMP:10686"/>
        <dbReference type="ChEBI" id="CHEBI:15378"/>
        <dbReference type="ChEBI" id="CHEBI:57692"/>
        <dbReference type="ChEBI" id="CHEBI:58307"/>
        <dbReference type="ChEBI" id="CHEBI:65059"/>
        <dbReference type="ChEBI" id="CHEBI:74692"/>
    </reaction>
    <physiologicalReaction direction="left-to-right" evidence="17">
        <dbReference type="Rhea" id="RHEA:47229"/>
    </physiologicalReaction>
</comment>
<evidence type="ECO:0000259" key="24">
    <source>
        <dbReference type="Pfam" id="PF02770"/>
    </source>
</evidence>
<evidence type="ECO:0000256" key="18">
    <source>
        <dbReference type="ARBA" id="ARBA00048086"/>
    </source>
</evidence>
<dbReference type="Gene3D" id="2.40.110.10">
    <property type="entry name" value="Butyryl-CoA Dehydrogenase, subunit A, domain 2"/>
    <property type="match status" value="1"/>
</dbReference>
<evidence type="ECO:0000256" key="5">
    <source>
        <dbReference type="ARBA" id="ARBA00009347"/>
    </source>
</evidence>